<dbReference type="NCBIfam" id="TIGR02729">
    <property type="entry name" value="Obg_CgtA"/>
    <property type="match status" value="1"/>
</dbReference>
<accession>A0A934NE21</accession>
<dbReference type="InterPro" id="IPR036726">
    <property type="entry name" value="GTP1_OBG_dom_sf"/>
</dbReference>
<dbReference type="Gene3D" id="3.40.50.300">
    <property type="entry name" value="P-loop containing nucleotide triphosphate hydrolases"/>
    <property type="match status" value="1"/>
</dbReference>
<evidence type="ECO:0000259" key="9">
    <source>
        <dbReference type="PROSITE" id="PS51883"/>
    </source>
</evidence>
<evidence type="ECO:0000313" key="11">
    <source>
        <dbReference type="Proteomes" id="UP000612893"/>
    </source>
</evidence>
<dbReference type="GO" id="GO:0005525">
    <property type="term" value="F:GTP binding"/>
    <property type="evidence" value="ECO:0007669"/>
    <property type="project" value="UniProtKB-KW"/>
</dbReference>
<evidence type="ECO:0000256" key="1">
    <source>
        <dbReference type="ARBA" id="ARBA00007699"/>
    </source>
</evidence>
<dbReference type="PRINTS" id="PR00326">
    <property type="entry name" value="GTP1OBG"/>
</dbReference>
<dbReference type="CDD" id="cd01898">
    <property type="entry name" value="Obg"/>
    <property type="match status" value="1"/>
</dbReference>
<dbReference type="InterPro" id="IPR006073">
    <property type="entry name" value="GTP-bd"/>
</dbReference>
<dbReference type="InterPro" id="IPR006074">
    <property type="entry name" value="GTP1-OBG_CS"/>
</dbReference>
<sequence length="359" mass="37451">MAPSRDSSHGSFVDSATIQVRAGHGGRGAVSFRREPYVPRGGPDGGDGGRGGSVVLAATPDESSLAPYVRRKQWRAEDGRAGAGGLKSGRSGADARLAVPVGTALYDDSSGALLADLDAPGAEFVVASGGAGGRGNVHFKSSVNRAPQIAEPGLPGAELGVRLELRLIADAGLIGPPNAGKSSLLRAISAATPRVADYPFTTLDPQLGVAELPDGRRMVVADIPGLIEGAARGAGLGLRFLRHVERTRVLVYMVDGSGPDPWADLAAIQREVAAYSLDLARRPSLVAVNKLDLPETRALRRRTRCRGIHWVSARTAEGVPELLQAIDRELAAAPPPRPAEPAAPVIRLRRRRAPAAPPQ</sequence>
<keyword evidence="4" id="KW-0378">Hydrolase</keyword>
<dbReference type="HAMAP" id="MF_01454">
    <property type="entry name" value="GTPase_Obg"/>
    <property type="match status" value="1"/>
</dbReference>
<comment type="similarity">
    <text evidence="1">Belongs to the TRAFAC class OBG-HflX-like GTPase superfamily. OBG GTPase family.</text>
</comment>
<feature type="domain" description="OBG-type G" evidence="8">
    <location>
        <begin position="169"/>
        <end position="359"/>
    </location>
</feature>
<dbReference type="Pfam" id="PF01926">
    <property type="entry name" value="MMR_HSR1"/>
    <property type="match status" value="1"/>
</dbReference>
<evidence type="ECO:0000256" key="2">
    <source>
        <dbReference type="ARBA" id="ARBA00022490"/>
    </source>
</evidence>
<dbReference type="InterPro" id="IPR045086">
    <property type="entry name" value="OBG_GTPase"/>
</dbReference>
<dbReference type="InterPro" id="IPR006169">
    <property type="entry name" value="GTP1_OBG_dom"/>
</dbReference>
<dbReference type="AlphaFoldDB" id="A0A934NE21"/>
<feature type="region of interest" description="Disordered" evidence="7">
    <location>
        <begin position="330"/>
        <end position="359"/>
    </location>
</feature>
<evidence type="ECO:0000256" key="7">
    <source>
        <dbReference type="SAM" id="MobiDB-lite"/>
    </source>
</evidence>
<keyword evidence="3" id="KW-0547">Nucleotide-binding</keyword>
<comment type="caution">
    <text evidence="10">The sequence shown here is derived from an EMBL/GenBank/DDBJ whole genome shotgun (WGS) entry which is preliminary data.</text>
</comment>
<dbReference type="InterPro" id="IPR031167">
    <property type="entry name" value="G_OBG"/>
</dbReference>
<keyword evidence="5" id="KW-0460">Magnesium</keyword>
<keyword evidence="2" id="KW-0963">Cytoplasm</keyword>
<dbReference type="NCBIfam" id="NF008955">
    <property type="entry name" value="PRK12297.1"/>
    <property type="match status" value="1"/>
</dbReference>
<dbReference type="PANTHER" id="PTHR11702:SF31">
    <property type="entry name" value="MITOCHONDRIAL RIBOSOME-ASSOCIATED GTPASE 2"/>
    <property type="match status" value="1"/>
</dbReference>
<dbReference type="EMBL" id="JAEKNR010000137">
    <property type="protein sequence ID" value="MBJ7599047.1"/>
    <property type="molecule type" value="Genomic_DNA"/>
</dbReference>
<evidence type="ECO:0000256" key="3">
    <source>
        <dbReference type="ARBA" id="ARBA00022741"/>
    </source>
</evidence>
<dbReference type="NCBIfam" id="NF008956">
    <property type="entry name" value="PRK12299.1"/>
    <property type="match status" value="1"/>
</dbReference>
<dbReference type="GO" id="GO:0042254">
    <property type="term" value="P:ribosome biogenesis"/>
    <property type="evidence" value="ECO:0007669"/>
    <property type="project" value="UniProtKB-UniRule"/>
</dbReference>
<evidence type="ECO:0000313" key="10">
    <source>
        <dbReference type="EMBL" id="MBJ7599047.1"/>
    </source>
</evidence>
<dbReference type="Gene3D" id="2.70.210.12">
    <property type="entry name" value="GTP1/OBG domain"/>
    <property type="match status" value="1"/>
</dbReference>
<dbReference type="InterPro" id="IPR027417">
    <property type="entry name" value="P-loop_NTPase"/>
</dbReference>
<name>A0A934NE21_9BACT</name>
<dbReference type="Proteomes" id="UP000612893">
    <property type="component" value="Unassembled WGS sequence"/>
</dbReference>
<evidence type="ECO:0000259" key="8">
    <source>
        <dbReference type="PROSITE" id="PS51710"/>
    </source>
</evidence>
<feature type="compositionally biased region" description="Gly residues" evidence="7">
    <location>
        <begin position="42"/>
        <end position="52"/>
    </location>
</feature>
<protein>
    <submittedName>
        <fullName evidence="10">GTPase ObgE</fullName>
    </submittedName>
</protein>
<dbReference type="GO" id="GO:0000287">
    <property type="term" value="F:magnesium ion binding"/>
    <property type="evidence" value="ECO:0007669"/>
    <property type="project" value="InterPro"/>
</dbReference>
<keyword evidence="6" id="KW-0342">GTP-binding</keyword>
<feature type="non-terminal residue" evidence="10">
    <location>
        <position position="359"/>
    </location>
</feature>
<evidence type="ECO:0000256" key="5">
    <source>
        <dbReference type="ARBA" id="ARBA00022842"/>
    </source>
</evidence>
<dbReference type="PROSITE" id="PS00905">
    <property type="entry name" value="GTP1_OBG"/>
    <property type="match status" value="1"/>
</dbReference>
<gene>
    <name evidence="10" type="primary">obgE</name>
    <name evidence="10" type="ORF">JF922_13320</name>
</gene>
<dbReference type="Pfam" id="PF01018">
    <property type="entry name" value="GTP1_OBG"/>
    <property type="match status" value="1"/>
</dbReference>
<reference evidence="10" key="1">
    <citation type="submission" date="2020-10" db="EMBL/GenBank/DDBJ databases">
        <title>Ca. Dormibacterota MAGs.</title>
        <authorList>
            <person name="Montgomery K."/>
        </authorList>
    </citation>
    <scope>NUCLEOTIDE SEQUENCE [LARGE SCALE GENOMIC DNA]</scope>
    <source>
        <strain evidence="10">SC8812_S17_10</strain>
    </source>
</reference>
<evidence type="ECO:0000256" key="6">
    <source>
        <dbReference type="ARBA" id="ARBA00023134"/>
    </source>
</evidence>
<keyword evidence="11" id="KW-1185">Reference proteome</keyword>
<evidence type="ECO:0000256" key="4">
    <source>
        <dbReference type="ARBA" id="ARBA00022801"/>
    </source>
</evidence>
<proteinExistence type="inferred from homology"/>
<dbReference type="PANTHER" id="PTHR11702">
    <property type="entry name" value="DEVELOPMENTALLY REGULATED GTP-BINDING PROTEIN-RELATED"/>
    <property type="match status" value="1"/>
</dbReference>
<organism evidence="10 11">
    <name type="scientific">Candidatus Nephthysia bennettiae</name>
    <dbReference type="NCBI Taxonomy" id="3127016"/>
    <lineage>
        <taxon>Bacteria</taxon>
        <taxon>Bacillati</taxon>
        <taxon>Candidatus Dormiibacterota</taxon>
        <taxon>Candidatus Dormibacteria</taxon>
        <taxon>Candidatus Dormibacterales</taxon>
        <taxon>Candidatus Dormibacteraceae</taxon>
        <taxon>Candidatus Nephthysia</taxon>
    </lineage>
</organism>
<dbReference type="PROSITE" id="PS51710">
    <property type="entry name" value="G_OBG"/>
    <property type="match status" value="1"/>
</dbReference>
<dbReference type="PROSITE" id="PS51883">
    <property type="entry name" value="OBG"/>
    <property type="match status" value="1"/>
</dbReference>
<feature type="domain" description="Obg" evidence="9">
    <location>
        <begin position="10"/>
        <end position="168"/>
    </location>
</feature>
<dbReference type="RefSeq" id="WP_338202404.1">
    <property type="nucleotide sequence ID" value="NZ_JAEKNR010000137.1"/>
</dbReference>
<dbReference type="PIRSF" id="PIRSF002401">
    <property type="entry name" value="GTP_bd_Obg/CgtA"/>
    <property type="match status" value="1"/>
</dbReference>
<dbReference type="InterPro" id="IPR014100">
    <property type="entry name" value="GTP-bd_Obg/CgtA"/>
</dbReference>
<dbReference type="SUPFAM" id="SSF52540">
    <property type="entry name" value="P-loop containing nucleoside triphosphate hydrolases"/>
    <property type="match status" value="1"/>
</dbReference>
<dbReference type="FunFam" id="2.70.210.12:FF:000001">
    <property type="entry name" value="GTPase Obg"/>
    <property type="match status" value="1"/>
</dbReference>
<dbReference type="GO" id="GO:0003924">
    <property type="term" value="F:GTPase activity"/>
    <property type="evidence" value="ECO:0007669"/>
    <property type="project" value="InterPro"/>
</dbReference>
<feature type="region of interest" description="Disordered" evidence="7">
    <location>
        <begin position="1"/>
        <end position="54"/>
    </location>
</feature>
<dbReference type="SUPFAM" id="SSF82051">
    <property type="entry name" value="Obg GTP-binding protein N-terminal domain"/>
    <property type="match status" value="1"/>
</dbReference>